<keyword evidence="3" id="KW-1185">Reference proteome</keyword>
<keyword evidence="1" id="KW-1133">Transmembrane helix</keyword>
<feature type="transmembrane region" description="Helical" evidence="1">
    <location>
        <begin position="30"/>
        <end position="46"/>
    </location>
</feature>
<feature type="transmembrane region" description="Helical" evidence="1">
    <location>
        <begin position="6"/>
        <end position="23"/>
    </location>
</feature>
<reference evidence="3" key="1">
    <citation type="submission" date="2014-03" db="EMBL/GenBank/DDBJ databases">
        <authorList>
            <person name="Urmite Genomes U."/>
        </authorList>
    </citation>
    <scope>NUCLEOTIDE SEQUENCE [LARGE SCALE GENOMIC DNA]</scope>
    <source>
        <strain evidence="3">HD-03</strain>
    </source>
</reference>
<proteinExistence type="predicted"/>
<keyword evidence="1" id="KW-0472">Membrane</keyword>
<dbReference type="AlphaFoldDB" id="A0A059NZ31"/>
<feature type="transmembrane region" description="Helical" evidence="1">
    <location>
        <begin position="52"/>
        <end position="73"/>
    </location>
</feature>
<keyword evidence="1" id="KW-0812">Transmembrane</keyword>
<dbReference type="RefSeq" id="WP_035507890.1">
    <property type="nucleotide sequence ID" value="NZ_CCDH010000002.1"/>
</dbReference>
<evidence type="ECO:0000313" key="2">
    <source>
        <dbReference type="EMBL" id="CDQ23591.1"/>
    </source>
</evidence>
<evidence type="ECO:0000256" key="1">
    <source>
        <dbReference type="SAM" id="Phobius"/>
    </source>
</evidence>
<organism evidence="2 3">
    <name type="scientific">Halobacillus karajensis</name>
    <dbReference type="NCBI Taxonomy" id="195088"/>
    <lineage>
        <taxon>Bacteria</taxon>
        <taxon>Bacillati</taxon>
        <taxon>Bacillota</taxon>
        <taxon>Bacilli</taxon>
        <taxon>Bacillales</taxon>
        <taxon>Bacillaceae</taxon>
        <taxon>Halobacillus</taxon>
    </lineage>
</organism>
<comment type="caution">
    <text evidence="2">The sequence shown here is derived from an EMBL/GenBank/DDBJ whole genome shotgun (WGS) entry which is preliminary data.</text>
</comment>
<dbReference type="Proteomes" id="UP000028868">
    <property type="component" value="Unassembled WGS sequence"/>
</dbReference>
<name>A0A059NZ31_9BACI</name>
<evidence type="ECO:0000313" key="3">
    <source>
        <dbReference type="Proteomes" id="UP000028868"/>
    </source>
</evidence>
<protein>
    <submittedName>
        <fullName evidence="2">Uncharacterized protein</fullName>
    </submittedName>
</protein>
<gene>
    <name evidence="2" type="ORF">BN983_01833</name>
</gene>
<sequence length="84" mass="9735">MVIKVVLLTLLLFQVIYLLIRVKNGKEKKYYIPALFVSVITAWMIYKTLTMSGFAAINSTIFSAFGLFILFIFTKHPPFLKERN</sequence>
<accession>A0A059NZ31</accession>
<reference evidence="2 3" key="2">
    <citation type="submission" date="2014-05" db="EMBL/GenBank/DDBJ databases">
        <title>Draft genome sequence of Halobacillus karajensis HK-03.</title>
        <authorList>
            <person name="Khelaifia S."/>
            <person name="Croce O."/>
            <person name="Lagier J.C."/>
            <person name="Raoult D."/>
        </authorList>
    </citation>
    <scope>NUCLEOTIDE SEQUENCE [LARGE SCALE GENOMIC DNA]</scope>
    <source>
        <strain evidence="2 3">HD-03</strain>
    </source>
</reference>
<dbReference type="EMBL" id="CCDI010000002">
    <property type="protein sequence ID" value="CDQ23591.1"/>
    <property type="molecule type" value="Genomic_DNA"/>
</dbReference>